<dbReference type="InterPro" id="IPR008964">
    <property type="entry name" value="Invasin/intimin_cell_adhesion"/>
</dbReference>
<dbReference type="STRING" id="398578.Daci_5576"/>
<dbReference type="Gene3D" id="2.60.40.10">
    <property type="entry name" value="Immunoglobulins"/>
    <property type="match status" value="2"/>
</dbReference>
<evidence type="ECO:0000256" key="1">
    <source>
        <dbReference type="SAM" id="SignalP"/>
    </source>
</evidence>
<proteinExistence type="predicted"/>
<dbReference type="eggNOG" id="COG2373">
    <property type="taxonomic scope" value="Bacteria"/>
</dbReference>
<dbReference type="AlphaFoldDB" id="A9BXC9"/>
<dbReference type="Proteomes" id="UP000000784">
    <property type="component" value="Chromosome"/>
</dbReference>
<feature type="chain" id="PRO_5002732633" evidence="1">
    <location>
        <begin position="19"/>
        <end position="535"/>
    </location>
</feature>
<dbReference type="EMBL" id="CP000884">
    <property type="protein sequence ID" value="ABX38205.1"/>
    <property type="molecule type" value="Genomic_DNA"/>
</dbReference>
<gene>
    <name evidence="2" type="ordered locus">Daci_5576</name>
</gene>
<organism evidence="2 3">
    <name type="scientific">Delftia acidovorans (strain DSM 14801 / SPH-1)</name>
    <dbReference type="NCBI Taxonomy" id="398578"/>
    <lineage>
        <taxon>Bacteria</taxon>
        <taxon>Pseudomonadati</taxon>
        <taxon>Pseudomonadota</taxon>
        <taxon>Betaproteobacteria</taxon>
        <taxon>Burkholderiales</taxon>
        <taxon>Comamonadaceae</taxon>
        <taxon>Delftia</taxon>
    </lineage>
</organism>
<dbReference type="HOGENOM" id="CLU_017153_0_0_4"/>
<dbReference type="InterPro" id="IPR013783">
    <property type="entry name" value="Ig-like_fold"/>
</dbReference>
<evidence type="ECO:0000313" key="2">
    <source>
        <dbReference type="EMBL" id="ABX38205.1"/>
    </source>
</evidence>
<sequence length="535" mass="54370">MKKILLTMLASCALVACGGGGGNPGTPGNGTGGTTPDVASVEFLLDKTVIANSGSDAATITVTALSASRNPVANAPVSVVLSSGVFTPTSNVTDASGRMTGKIEIGGDRSNRDIRFDLKAGAQAGAGVVAVTGSQIALTVVPSAPTPGQPVEVTAKVADVNGAGISGIPVVLSGSVLSAAITAQTDTSGVAKFSAFNAPGAAQVYSLQAKASGVISNEQITVAGGATQVPDAVGIVSAASLSIVPNTVKPNLDGGRTNMAQLRALFLDKDNRAIPNMRVRFEIVPPGLGSGESISTGSQSVISNASGVALAQYIPGTRVSPTDGVNVRMCYGPSDASLSSGKCPDFRVGTLTVASEPVSITIGDNNELEKGANNLTYIKKFDVAVANAAGEAVSDADVSVSVDILRYGFGRYDNVKNSHTDGSGFCLNEDVNRNGNLDNGEDANGDGRLTPPKADIVVSYFNGRKTGTNGRVIVQAEYPQNVATWLLYKLTVSSNAAGSEGRAERIFLTSFVEGDQKNGSFLTSPYGVTSVCLPE</sequence>
<dbReference type="RefSeq" id="WP_012207374.1">
    <property type="nucleotide sequence ID" value="NC_010002.1"/>
</dbReference>
<dbReference type="SUPFAM" id="SSF49373">
    <property type="entry name" value="Invasin/intimin cell-adhesion fragments"/>
    <property type="match status" value="1"/>
</dbReference>
<dbReference type="PROSITE" id="PS51257">
    <property type="entry name" value="PROKAR_LIPOPROTEIN"/>
    <property type="match status" value="1"/>
</dbReference>
<keyword evidence="1" id="KW-0732">Signal</keyword>
<name>A9BXC9_DELAS</name>
<reference evidence="3" key="2">
    <citation type="submission" date="2007-11" db="EMBL/GenBank/DDBJ databases">
        <title>Complete sequence of Delftia acidovorans DSM 14801 / SPH-1.</title>
        <authorList>
            <person name="Copeland A."/>
            <person name="Lucas S."/>
            <person name="Lapidus A."/>
            <person name="Barry K."/>
            <person name="Glavina del Rio T."/>
            <person name="Dalin E."/>
            <person name="Tice H."/>
            <person name="Pitluck S."/>
            <person name="Lowry S."/>
            <person name="Clum A."/>
            <person name="Schmutz J."/>
            <person name="Larimer F."/>
            <person name="Land M."/>
            <person name="Hauser L."/>
            <person name="Kyrpides N."/>
            <person name="Kim E."/>
            <person name="Schleheck D."/>
            <person name="Richardson P."/>
        </authorList>
    </citation>
    <scope>NUCLEOTIDE SEQUENCE [LARGE SCALE GENOMIC DNA]</scope>
    <source>
        <strain evidence="3">DSM 14801 / SPH-1</strain>
    </source>
</reference>
<accession>A9BXC9</accession>
<keyword evidence="3" id="KW-1185">Reference proteome</keyword>
<dbReference type="KEGG" id="dac:Daci_5576"/>
<protein>
    <submittedName>
        <fullName evidence="2">Uncharacterized protein</fullName>
    </submittedName>
</protein>
<feature type="signal peptide" evidence="1">
    <location>
        <begin position="1"/>
        <end position="18"/>
    </location>
</feature>
<evidence type="ECO:0000313" key="3">
    <source>
        <dbReference type="Proteomes" id="UP000000784"/>
    </source>
</evidence>
<reference evidence="2 3" key="1">
    <citation type="journal article" date="2004" name="Appl. Environ. Microbiol.">
        <title>Mineralization of individual congeners of linear alkylbenzenesulfonate by defined pairs of heterotrophic bacteria.</title>
        <authorList>
            <person name="Schleheck D."/>
            <person name="Knepper T.P."/>
            <person name="Fischer K."/>
            <person name="Cook A.M."/>
        </authorList>
    </citation>
    <scope>NUCLEOTIDE SEQUENCE [LARGE SCALE GENOMIC DNA]</scope>
    <source>
        <strain evidence="3">DSM 14801 / SPH-1</strain>
    </source>
</reference>
<dbReference type="GeneID" id="43131585"/>